<dbReference type="InterPro" id="IPR015422">
    <property type="entry name" value="PyrdxlP-dep_Trfase_small"/>
</dbReference>
<feature type="binding site" evidence="5">
    <location>
        <begin position="219"/>
        <end position="221"/>
    </location>
    <ligand>
        <name>pyridoxal 5'-phosphate</name>
        <dbReference type="ChEBI" id="CHEBI:597326"/>
    </ligand>
</feature>
<dbReference type="HOGENOM" id="CLU_060476_0_0_2"/>
<evidence type="ECO:0000313" key="7">
    <source>
        <dbReference type="Proteomes" id="UP000028781"/>
    </source>
</evidence>
<dbReference type="EMBL" id="CP009149">
    <property type="protein sequence ID" value="AIJ06337.1"/>
    <property type="molecule type" value="Genomic_DNA"/>
</dbReference>
<feature type="binding site" evidence="5">
    <location>
        <position position="196"/>
    </location>
    <ligand>
        <name>pyridoxal 5'-phosphate</name>
        <dbReference type="ChEBI" id="CHEBI:597326"/>
    </ligand>
</feature>
<keyword evidence="6" id="KW-0436">Ligase</keyword>
<dbReference type="PANTHER" id="PTHR43586:SF3">
    <property type="entry name" value="O-PHOSPHO-L-SERYL-TRNA:CYS-TRNA SYNTHASE"/>
    <property type="match status" value="1"/>
</dbReference>
<keyword evidence="2 5" id="KW-0808">Transferase</keyword>
<reference evidence="6 7" key="1">
    <citation type="journal article" date="2015" name="Int. J. Syst. Evol. Microbiol.">
        <title>M ethanocaldococcus bathoardescens sp. nov., a hyperthermophilic methanogen isolated from a volcanically active deep-sea hydrothermal vent.</title>
        <authorList>
            <person name="Stewart L.C."/>
            <person name="Jung J.H."/>
            <person name="Kim Y.T."/>
            <person name="Kwon S.W."/>
            <person name="Park C.S."/>
            <person name="Holden J.F."/>
        </authorList>
    </citation>
    <scope>NUCLEOTIDE SEQUENCE [LARGE SCALE GENOMIC DNA]</scope>
    <source>
        <strain evidence="6 7">JH146</strain>
    </source>
</reference>
<gene>
    <name evidence="6" type="ORF">JH146_1495</name>
</gene>
<evidence type="ECO:0000256" key="3">
    <source>
        <dbReference type="ARBA" id="ARBA00022898"/>
    </source>
</evidence>
<dbReference type="CDD" id="cd06452">
    <property type="entry name" value="SepCysS"/>
    <property type="match status" value="1"/>
</dbReference>
<dbReference type="InterPro" id="IPR015424">
    <property type="entry name" value="PyrdxlP-dep_Trfase"/>
</dbReference>
<comment type="catalytic activity">
    <reaction evidence="5">
        <text>O-phospho-L-seryl-tRNA(Cys) + hydrogen sulfide + H(+) = L-cysteinyl-tRNA(Cys) + phosphate</text>
        <dbReference type="Rhea" id="RHEA:25686"/>
        <dbReference type="Rhea" id="RHEA-COMP:9679"/>
        <dbReference type="Rhea" id="RHEA-COMP:9719"/>
        <dbReference type="ChEBI" id="CHEBI:15378"/>
        <dbReference type="ChEBI" id="CHEBI:29919"/>
        <dbReference type="ChEBI" id="CHEBI:43474"/>
        <dbReference type="ChEBI" id="CHEBI:78517"/>
        <dbReference type="ChEBI" id="CHEBI:78551"/>
        <dbReference type="EC" id="2.5.1.73"/>
    </reaction>
</comment>
<evidence type="ECO:0000256" key="1">
    <source>
        <dbReference type="ARBA" id="ARBA00001933"/>
    </source>
</evidence>
<keyword evidence="3 5" id="KW-0663">Pyridoxal phosphate</keyword>
<keyword evidence="4 5" id="KW-0648">Protein biosynthesis</keyword>
<dbReference type="GO" id="GO:0004812">
    <property type="term" value="F:aminoacyl-tRNA ligase activity"/>
    <property type="evidence" value="ECO:0007669"/>
    <property type="project" value="UniProtKB-KW"/>
</dbReference>
<evidence type="ECO:0000256" key="2">
    <source>
        <dbReference type="ARBA" id="ARBA00022679"/>
    </source>
</evidence>
<dbReference type="STRING" id="1301915.JH146_1495"/>
<proteinExistence type="inferred from homology"/>
<sequence>MVGLDINLDKYKNLRRSLERELINLNPIQRGGILPKEAKKVVYEYWDGYSVCDYCHGRLDEITCPPIKEFLNDIAKFLNMDLARPTHGAREGKFIVMHSICNEGDYVVLDKNAHYSSYVSAERAKLNIAEVGYEEEYPTYKINLEGYKEVIDNLEDKGKNVGLILLTHVDGEYGNLNDAKKVGKIAKEKGIPFLLNCAYTVGRMPVDGKEVKADFIVASGHKSMAASAPCGILAFSEEFADKITRTSEKFPVKEIEMLGCTSRGLPIVTLMASFPYVVERVKRWDEELKKTRYVVDELEKIGFKQLGIKPKEHDLTKFETPILDEIAKKDKRRGFFFYDELKKRGIGGIRAGVTKEVKMSVYGLEWEQVEYVVNAIKEIVEKYGEQ</sequence>
<organism evidence="6 7">
    <name type="scientific">Methanocaldococcus bathoardescens</name>
    <dbReference type="NCBI Taxonomy" id="1301915"/>
    <lineage>
        <taxon>Archaea</taxon>
        <taxon>Methanobacteriati</taxon>
        <taxon>Methanobacteriota</taxon>
        <taxon>Methanomada group</taxon>
        <taxon>Methanococci</taxon>
        <taxon>Methanococcales</taxon>
        <taxon>Methanocaldococcaceae</taxon>
        <taxon>Methanocaldococcus</taxon>
    </lineage>
</organism>
<dbReference type="InterPro" id="IPR013375">
    <property type="entry name" value="Sep_Cys-tRNA_synth_arc"/>
</dbReference>
<feature type="modified residue" description="N6-(pyridoxal phosphate)lysine" evidence="5">
    <location>
        <position position="222"/>
    </location>
</feature>
<comment type="function">
    <text evidence="5">Converts O-phospho-L-seryl-tRNA(Cys) (Sep-tRNA(Cys)) to L-cysteinyl-tRNA(Cys) (Cys-tRNA(Cys)).</text>
</comment>
<dbReference type="Gene3D" id="3.40.640.10">
    <property type="entry name" value="Type I PLP-dependent aspartate aminotransferase-like (Major domain)"/>
    <property type="match status" value="1"/>
</dbReference>
<protein>
    <recommendedName>
        <fullName evidence="5">O-phospho-L-seryl-tRNA:Cys-tRNA synthase</fullName>
        <ecNumber evidence="5">2.5.1.73</ecNumber>
    </recommendedName>
    <alternativeName>
        <fullName evidence="5">Sep-tRNA:Cys-tRNA synthase</fullName>
        <shortName evidence="5">SepCysS</shortName>
    </alternativeName>
</protein>
<dbReference type="NCBIfam" id="TIGR02539">
    <property type="entry name" value="SepCysS"/>
    <property type="match status" value="1"/>
</dbReference>
<evidence type="ECO:0000256" key="4">
    <source>
        <dbReference type="ARBA" id="ARBA00022917"/>
    </source>
</evidence>
<dbReference type="Gene3D" id="3.90.1150.10">
    <property type="entry name" value="Aspartate Aminotransferase, domain 1"/>
    <property type="match status" value="1"/>
</dbReference>
<feature type="binding site" evidence="5">
    <location>
        <begin position="89"/>
        <end position="90"/>
    </location>
    <ligand>
        <name>pyridoxal 5'-phosphate</name>
        <dbReference type="ChEBI" id="CHEBI:597326"/>
    </ligand>
</feature>
<dbReference type="PANTHER" id="PTHR43586">
    <property type="entry name" value="CYSTEINE DESULFURASE"/>
    <property type="match status" value="1"/>
</dbReference>
<dbReference type="HAMAP" id="MF_01675">
    <property type="entry name" value="Sep_Cys_tRNA_synth"/>
    <property type="match status" value="1"/>
</dbReference>
<dbReference type="SUPFAM" id="SSF53383">
    <property type="entry name" value="PLP-dependent transferases"/>
    <property type="match status" value="1"/>
</dbReference>
<dbReference type="InterPro" id="IPR015421">
    <property type="entry name" value="PyrdxlP-dep_Trfase_major"/>
</dbReference>
<evidence type="ECO:0000256" key="5">
    <source>
        <dbReference type="HAMAP-Rule" id="MF_01675"/>
    </source>
</evidence>
<evidence type="ECO:0000313" key="6">
    <source>
        <dbReference type="EMBL" id="AIJ06337.1"/>
    </source>
</evidence>
<dbReference type="KEGG" id="mjh:JH146_1495"/>
<keyword evidence="7" id="KW-1185">Reference proteome</keyword>
<dbReference type="EC" id="2.5.1.73" evidence="5"/>
<name>A0A076LHD7_9EURY</name>
<dbReference type="AlphaFoldDB" id="A0A076LHD7"/>
<accession>A0A076LHD7</accession>
<dbReference type="GO" id="GO:0043766">
    <property type="term" value="F:Sep-tRNA:Cys-tRNA synthase activity"/>
    <property type="evidence" value="ECO:0007669"/>
    <property type="project" value="UniProtKB-UniRule"/>
</dbReference>
<dbReference type="NCBIfam" id="NF006810">
    <property type="entry name" value="PRK09331.1"/>
    <property type="match status" value="1"/>
</dbReference>
<dbReference type="InterPro" id="IPR008829">
    <property type="entry name" value="SepSecS/SepCysS"/>
</dbReference>
<dbReference type="GO" id="GO:0006412">
    <property type="term" value="P:translation"/>
    <property type="evidence" value="ECO:0007669"/>
    <property type="project" value="UniProtKB-KW"/>
</dbReference>
<comment type="similarity">
    <text evidence="5">Belongs to the SepCysS family.</text>
</comment>
<comment type="cofactor">
    <cofactor evidence="1 5">
        <name>pyridoxal 5'-phosphate</name>
        <dbReference type="ChEBI" id="CHEBI:597326"/>
    </cofactor>
</comment>
<comment type="subunit">
    <text evidence="5">Homodimer. Interacts with SepRS.</text>
</comment>
<dbReference type="Pfam" id="PF05889">
    <property type="entry name" value="SepSecS"/>
    <property type="match status" value="1"/>
</dbReference>
<dbReference type="Proteomes" id="UP000028781">
    <property type="component" value="Chromosome"/>
</dbReference>
<keyword evidence="6" id="KW-0030">Aminoacyl-tRNA synthetase</keyword>